<dbReference type="CDD" id="cd00293">
    <property type="entry name" value="USP-like"/>
    <property type="match status" value="2"/>
</dbReference>
<dbReference type="Gene3D" id="3.40.50.620">
    <property type="entry name" value="HUPs"/>
    <property type="match status" value="2"/>
</dbReference>
<reference evidence="3" key="1">
    <citation type="submission" date="2023-03" db="EMBL/GenBank/DDBJ databases">
        <title>Andean soil-derived lignocellulolytic bacterial consortium as a source of novel taxa and putative plastic-active enzymes.</title>
        <authorList>
            <person name="Diaz-Garcia L."/>
            <person name="Chuvochina M."/>
            <person name="Feuerriegel G."/>
            <person name="Bunk B."/>
            <person name="Sproer C."/>
            <person name="Streit W.R."/>
            <person name="Rodriguez L.M."/>
            <person name="Overmann J."/>
            <person name="Jimenez D.J."/>
        </authorList>
    </citation>
    <scope>NUCLEOTIDE SEQUENCE</scope>
    <source>
        <strain evidence="3">MAG 3858</strain>
    </source>
</reference>
<accession>A0AAJ5W8D4</accession>
<dbReference type="SUPFAM" id="SSF52402">
    <property type="entry name" value="Adenine nucleotide alpha hydrolases-like"/>
    <property type="match status" value="2"/>
</dbReference>
<dbReference type="PANTHER" id="PTHR46268">
    <property type="entry name" value="STRESS RESPONSE PROTEIN NHAX"/>
    <property type="match status" value="1"/>
</dbReference>
<dbReference type="InterPro" id="IPR006015">
    <property type="entry name" value="Universal_stress_UspA"/>
</dbReference>
<name>A0AAJ5W8D4_9SPHI</name>
<proteinExistence type="inferred from homology"/>
<dbReference type="EMBL" id="CP119313">
    <property type="protein sequence ID" value="WEK18970.1"/>
    <property type="molecule type" value="Genomic_DNA"/>
</dbReference>
<dbReference type="InterPro" id="IPR006016">
    <property type="entry name" value="UspA"/>
</dbReference>
<dbReference type="InterPro" id="IPR014729">
    <property type="entry name" value="Rossmann-like_a/b/a_fold"/>
</dbReference>
<dbReference type="AlphaFoldDB" id="A0AAJ5W8D4"/>
<evidence type="ECO:0000259" key="2">
    <source>
        <dbReference type="Pfam" id="PF00582"/>
    </source>
</evidence>
<gene>
    <name evidence="3" type="ORF">P0Y49_19535</name>
</gene>
<evidence type="ECO:0000256" key="1">
    <source>
        <dbReference type="ARBA" id="ARBA00008791"/>
    </source>
</evidence>
<dbReference type="Pfam" id="PF00582">
    <property type="entry name" value="Usp"/>
    <property type="match status" value="2"/>
</dbReference>
<dbReference type="Proteomes" id="UP001214530">
    <property type="component" value="Chromosome"/>
</dbReference>
<dbReference type="PRINTS" id="PR01438">
    <property type="entry name" value="UNVRSLSTRESS"/>
</dbReference>
<sequence>MKPLLLLTDFSESGNHAVEYGYHLAKHLKTNVMLCNAVDMAGAANMLWPAEAYDTLITESGKELKKLKKHLERTDHHTGFHPQISYQSKLGRLLDVVESIRQKEDFYMIVIGAHRTGFARFLLENHSKSMIDTLTCPLLIVPQDAALSDIKKIAFGTDFKNHKRDLEAIYKLIPMAEQMGAKILLAHIHKGEIADIKKMEDEFLTEISNKANYPHIFYSCVEHDKADEGLCQLCTNQQVDMLVMLHRSRDFFELMFGGSHTHKVAVKVTVPLMVIPE</sequence>
<dbReference type="PANTHER" id="PTHR46268:SF22">
    <property type="entry name" value="SENSOR PROTEIN KDPD-RELATED"/>
    <property type="match status" value="1"/>
</dbReference>
<organism evidence="3 4">
    <name type="scientific">Candidatus Pedobacter colombiensis</name>
    <dbReference type="NCBI Taxonomy" id="3121371"/>
    <lineage>
        <taxon>Bacteria</taxon>
        <taxon>Pseudomonadati</taxon>
        <taxon>Bacteroidota</taxon>
        <taxon>Sphingobacteriia</taxon>
        <taxon>Sphingobacteriales</taxon>
        <taxon>Sphingobacteriaceae</taxon>
        <taxon>Pedobacter</taxon>
    </lineage>
</organism>
<feature type="domain" description="UspA" evidence="2">
    <location>
        <begin position="151"/>
        <end position="276"/>
    </location>
</feature>
<evidence type="ECO:0000313" key="4">
    <source>
        <dbReference type="Proteomes" id="UP001214530"/>
    </source>
</evidence>
<evidence type="ECO:0000313" key="3">
    <source>
        <dbReference type="EMBL" id="WEK18970.1"/>
    </source>
</evidence>
<feature type="domain" description="UspA" evidence="2">
    <location>
        <begin position="2"/>
        <end position="142"/>
    </location>
</feature>
<comment type="similarity">
    <text evidence="1">Belongs to the universal stress protein A family.</text>
</comment>
<protein>
    <submittedName>
        <fullName evidence="3">Universal stress protein</fullName>
    </submittedName>
</protein>